<keyword evidence="2 4" id="KW-0808">Transferase</keyword>
<dbReference type="PANTHER" id="PTHR22916">
    <property type="entry name" value="GLYCOSYLTRANSFERASE"/>
    <property type="match status" value="1"/>
</dbReference>
<evidence type="ECO:0000259" key="3">
    <source>
        <dbReference type="Pfam" id="PF00535"/>
    </source>
</evidence>
<dbReference type="PANTHER" id="PTHR22916:SF51">
    <property type="entry name" value="GLYCOSYLTRANSFERASE EPSH-RELATED"/>
    <property type="match status" value="1"/>
</dbReference>
<proteinExistence type="predicted"/>
<organism evidence="4 5">
    <name type="scientific">Xylanibacter ruminicola</name>
    <name type="common">Prevotella ruminicola</name>
    <dbReference type="NCBI Taxonomy" id="839"/>
    <lineage>
        <taxon>Bacteria</taxon>
        <taxon>Pseudomonadati</taxon>
        <taxon>Bacteroidota</taxon>
        <taxon>Bacteroidia</taxon>
        <taxon>Bacteroidales</taxon>
        <taxon>Prevotellaceae</taxon>
        <taxon>Xylanibacter</taxon>
    </lineage>
</organism>
<dbReference type="InterPro" id="IPR029044">
    <property type="entry name" value="Nucleotide-diphossugar_trans"/>
</dbReference>
<evidence type="ECO:0000256" key="2">
    <source>
        <dbReference type="ARBA" id="ARBA00022679"/>
    </source>
</evidence>
<reference evidence="4 5" key="1">
    <citation type="submission" date="2016-11" db="EMBL/GenBank/DDBJ databases">
        <authorList>
            <person name="Jaros S."/>
            <person name="Januszkiewicz K."/>
            <person name="Wedrychowicz H."/>
        </authorList>
    </citation>
    <scope>NUCLEOTIDE SEQUENCE [LARGE SCALE GENOMIC DNA]</scope>
    <source>
        <strain evidence="4 5">KHT3</strain>
    </source>
</reference>
<evidence type="ECO:0000313" key="5">
    <source>
        <dbReference type="Proteomes" id="UP000184130"/>
    </source>
</evidence>
<evidence type="ECO:0000256" key="1">
    <source>
        <dbReference type="ARBA" id="ARBA00022676"/>
    </source>
</evidence>
<feature type="domain" description="Glycosyltransferase 2-like" evidence="3">
    <location>
        <begin position="8"/>
        <end position="155"/>
    </location>
</feature>
<accession>A0A1M6YAJ0</accession>
<dbReference type="OrthoDB" id="1114838at2"/>
<dbReference type="RefSeq" id="WP_073210924.1">
    <property type="nucleotide sequence ID" value="NZ_FRBD01000025.1"/>
</dbReference>
<dbReference type="Pfam" id="PF00535">
    <property type="entry name" value="Glycos_transf_2"/>
    <property type="match status" value="1"/>
</dbReference>
<dbReference type="SUPFAM" id="SSF53448">
    <property type="entry name" value="Nucleotide-diphospho-sugar transferases"/>
    <property type="match status" value="1"/>
</dbReference>
<sequence length="316" mass="37698">MNDIIRVTILMPIFKVEQYLEKTLDSVFSQTYNNIDYVFVNDCSPDNSLQVLRNTISKYGIPEDRYTIIDHKQNEGIAVSRADCISHAKGDYVFFVDSDDWIEKNTVEKMVEATRNGVVDIVGCDFYKDYLSEDSTYHHEDYAETCMENLYRCLNYDIATVLWKLLIRRTLFDNFTITPHVDIVEDYIMSVKLYYYAKSFVAIPQAFYHYVQYNQARVSLQTLWSVNMHIKGVQEVEEFCREKGLYDNYVMHKLNLRKFNIKSNFLTKGLLDYKAYRNTFPESKRMWREMGYTRNEKLKFWLAEHDLFVLLKFLQR</sequence>
<name>A0A1M6YAJ0_XYLRU</name>
<protein>
    <submittedName>
        <fullName evidence="4">Glycosyltransferase involved in cell wall bisynthesis</fullName>
    </submittedName>
</protein>
<keyword evidence="1" id="KW-0328">Glycosyltransferase</keyword>
<dbReference type="AlphaFoldDB" id="A0A1M6YAJ0"/>
<dbReference type="Proteomes" id="UP000184130">
    <property type="component" value="Unassembled WGS sequence"/>
</dbReference>
<dbReference type="EMBL" id="FRBD01000025">
    <property type="protein sequence ID" value="SHL15183.1"/>
    <property type="molecule type" value="Genomic_DNA"/>
</dbReference>
<dbReference type="CDD" id="cd00761">
    <property type="entry name" value="Glyco_tranf_GTA_type"/>
    <property type="match status" value="1"/>
</dbReference>
<gene>
    <name evidence="4" type="ORF">SAMN05216463_12546</name>
</gene>
<dbReference type="GO" id="GO:0016758">
    <property type="term" value="F:hexosyltransferase activity"/>
    <property type="evidence" value="ECO:0007669"/>
    <property type="project" value="UniProtKB-ARBA"/>
</dbReference>
<dbReference type="InterPro" id="IPR001173">
    <property type="entry name" value="Glyco_trans_2-like"/>
</dbReference>
<dbReference type="Gene3D" id="3.90.550.10">
    <property type="entry name" value="Spore Coat Polysaccharide Biosynthesis Protein SpsA, Chain A"/>
    <property type="match status" value="1"/>
</dbReference>
<evidence type="ECO:0000313" key="4">
    <source>
        <dbReference type="EMBL" id="SHL15183.1"/>
    </source>
</evidence>